<organism evidence="17 18">
    <name type="scientific">Sulfuriferula multivorans</name>
    <dbReference type="NCBI Taxonomy" id="1559896"/>
    <lineage>
        <taxon>Bacteria</taxon>
        <taxon>Pseudomonadati</taxon>
        <taxon>Pseudomonadota</taxon>
        <taxon>Betaproteobacteria</taxon>
        <taxon>Nitrosomonadales</taxon>
        <taxon>Sulfuricellaceae</taxon>
        <taxon>Sulfuriferula</taxon>
    </lineage>
</organism>
<name>A0A401J9I5_9PROT</name>
<keyword evidence="9 16" id="KW-0573">Peptidoglycan synthesis</keyword>
<evidence type="ECO:0000256" key="5">
    <source>
        <dbReference type="ARBA" id="ARBA00022676"/>
    </source>
</evidence>
<evidence type="ECO:0000256" key="12">
    <source>
        <dbReference type="ARBA" id="ARBA00023306"/>
    </source>
</evidence>
<dbReference type="OrthoDB" id="9768187at2"/>
<evidence type="ECO:0000256" key="11">
    <source>
        <dbReference type="ARBA" id="ARBA00023136"/>
    </source>
</evidence>
<evidence type="ECO:0000256" key="6">
    <source>
        <dbReference type="ARBA" id="ARBA00022679"/>
    </source>
</evidence>
<feature type="transmembrane region" description="Helical" evidence="16">
    <location>
        <begin position="20"/>
        <end position="38"/>
    </location>
</feature>
<keyword evidence="16" id="KW-0997">Cell inner membrane</keyword>
<dbReference type="RefSeq" id="WP_124703164.1">
    <property type="nucleotide sequence ID" value="NZ_BGOW01000001.1"/>
</dbReference>
<dbReference type="GO" id="GO:0008955">
    <property type="term" value="F:peptidoglycan glycosyltransferase activity"/>
    <property type="evidence" value="ECO:0007669"/>
    <property type="project" value="UniProtKB-UniRule"/>
</dbReference>
<dbReference type="InterPro" id="IPR013437">
    <property type="entry name" value="FtsW"/>
</dbReference>
<feature type="transmembrane region" description="Helical" evidence="16">
    <location>
        <begin position="200"/>
        <end position="218"/>
    </location>
</feature>
<evidence type="ECO:0000256" key="8">
    <source>
        <dbReference type="ARBA" id="ARBA00022960"/>
    </source>
</evidence>
<sequence length="390" mass="42335">MSTATAAAIPRRSAAPEYDFVLMWITLILLAFGLVMVYSASIDIAEASRRTGHNSAYFLIRQAMFIGLGIAAGFAAFQVPMREWQRAAPWLFIGGLGLLAIVLIPGVGRNVNGSQRWLPLGLLNLQPSELMKLVAVLYAADYTVRKAAFMHSFKQGFMPMLIVMLLTGFLLLREPDFGAFVVIIAIAMSALFLGGLNLRIFAGLIVLLIVGFVALIWSSPYRLQRIVGFMDPWADPFGKGYQLSHALIAFGRGQWFGLGLGGSVEKLFYLPEAHTDFLLAVIAEELGFVGVLAVILLFGWLVLRAFQIGRQAAVLERHFCALTAMGVGVWLGVQACINMGVNMGLLPTKGLTLPLLSFGGSGIVANCIAIALLLRVDHETRCLMRGKKGS</sequence>
<keyword evidence="3 16" id="KW-1003">Cell membrane</keyword>
<gene>
    <name evidence="16" type="primary">ftsW</name>
    <name evidence="17" type="ORF">SFMTTN_0117</name>
</gene>
<feature type="transmembrane region" description="Helical" evidence="16">
    <location>
        <begin position="177"/>
        <end position="193"/>
    </location>
</feature>
<dbReference type="UniPathway" id="UPA00219"/>
<keyword evidence="18" id="KW-1185">Reference proteome</keyword>
<evidence type="ECO:0000256" key="14">
    <source>
        <dbReference type="ARBA" id="ARBA00038053"/>
    </source>
</evidence>
<keyword evidence="10 16" id="KW-1133">Transmembrane helix</keyword>
<dbReference type="GO" id="GO:0043093">
    <property type="term" value="P:FtsZ-dependent cytokinesis"/>
    <property type="evidence" value="ECO:0007669"/>
    <property type="project" value="UniProtKB-UniRule"/>
</dbReference>
<evidence type="ECO:0000256" key="13">
    <source>
        <dbReference type="ARBA" id="ARBA00023316"/>
    </source>
</evidence>
<keyword evidence="6 16" id="KW-0808">Transferase</keyword>
<keyword evidence="12 16" id="KW-0131">Cell cycle</keyword>
<dbReference type="HAMAP" id="MF_00913">
    <property type="entry name" value="PGT_FtsW_proteobact"/>
    <property type="match status" value="1"/>
</dbReference>
<dbReference type="GO" id="GO:0005886">
    <property type="term" value="C:plasma membrane"/>
    <property type="evidence" value="ECO:0007669"/>
    <property type="project" value="UniProtKB-SubCell"/>
</dbReference>
<keyword evidence="7 16" id="KW-0812">Transmembrane</keyword>
<evidence type="ECO:0000256" key="7">
    <source>
        <dbReference type="ARBA" id="ARBA00022692"/>
    </source>
</evidence>
<dbReference type="Pfam" id="PF01098">
    <property type="entry name" value="FTSW_RODA_SPOVE"/>
    <property type="match status" value="1"/>
</dbReference>
<evidence type="ECO:0000256" key="3">
    <source>
        <dbReference type="ARBA" id="ARBA00022475"/>
    </source>
</evidence>
<comment type="pathway">
    <text evidence="2 16">Cell wall biogenesis; peptidoglycan biosynthesis.</text>
</comment>
<feature type="transmembrane region" description="Helical" evidence="16">
    <location>
        <begin position="58"/>
        <end position="77"/>
    </location>
</feature>
<reference evidence="17 18" key="1">
    <citation type="journal article" date="2019" name="Front. Microbiol.">
        <title>Genomes of Neutrophilic Sulfur-Oxidizing Chemolithoautotrophs Representing 9 Proteobacterial Species From 8 Genera.</title>
        <authorList>
            <person name="Watanabe T."/>
            <person name="Kojima H."/>
            <person name="Umezawa K."/>
            <person name="Hori C."/>
            <person name="Takasuka T.E."/>
            <person name="Kato Y."/>
            <person name="Fukui M."/>
        </authorList>
    </citation>
    <scope>NUCLEOTIDE SEQUENCE [LARGE SCALE GENOMIC DNA]</scope>
    <source>
        <strain evidence="17 18">TTN</strain>
    </source>
</reference>
<accession>A0A401J9I5</accession>
<keyword evidence="5 16" id="KW-0328">Glycosyltransferase</keyword>
<keyword evidence="8 16" id="KW-0133">Cell shape</keyword>
<evidence type="ECO:0000256" key="10">
    <source>
        <dbReference type="ARBA" id="ARBA00022989"/>
    </source>
</evidence>
<comment type="function">
    <text evidence="16">Peptidoglycan polymerase that is essential for cell division.</text>
</comment>
<evidence type="ECO:0000256" key="9">
    <source>
        <dbReference type="ARBA" id="ARBA00022984"/>
    </source>
</evidence>
<proteinExistence type="inferred from homology"/>
<dbReference type="GO" id="GO:0071555">
    <property type="term" value="P:cell wall organization"/>
    <property type="evidence" value="ECO:0007669"/>
    <property type="project" value="UniProtKB-KW"/>
</dbReference>
<evidence type="ECO:0000256" key="4">
    <source>
        <dbReference type="ARBA" id="ARBA00022618"/>
    </source>
</evidence>
<dbReference type="GO" id="GO:0008360">
    <property type="term" value="P:regulation of cell shape"/>
    <property type="evidence" value="ECO:0007669"/>
    <property type="project" value="UniProtKB-KW"/>
</dbReference>
<feature type="transmembrane region" description="Helical" evidence="16">
    <location>
        <begin position="152"/>
        <end position="171"/>
    </location>
</feature>
<feature type="transmembrane region" description="Helical" evidence="16">
    <location>
        <begin position="89"/>
        <end position="108"/>
    </location>
</feature>
<feature type="transmembrane region" description="Helical" evidence="16">
    <location>
        <begin position="286"/>
        <end position="306"/>
    </location>
</feature>
<evidence type="ECO:0000313" key="17">
    <source>
        <dbReference type="EMBL" id="GBL44322.1"/>
    </source>
</evidence>
<evidence type="ECO:0000256" key="15">
    <source>
        <dbReference type="ARBA" id="ARBA00049902"/>
    </source>
</evidence>
<keyword evidence="11 16" id="KW-0472">Membrane</keyword>
<evidence type="ECO:0000256" key="2">
    <source>
        <dbReference type="ARBA" id="ARBA00004752"/>
    </source>
</evidence>
<protein>
    <recommendedName>
        <fullName evidence="16">Probable peptidoglycan glycosyltransferase FtsW</fullName>
        <shortName evidence="16">PGT</shortName>
        <ecNumber evidence="16">2.4.99.28</ecNumber>
    </recommendedName>
    <alternativeName>
        <fullName evidence="16">Cell division protein FtsW</fullName>
    </alternativeName>
    <alternativeName>
        <fullName evidence="16">Cell wall polymerase</fullName>
    </alternativeName>
    <alternativeName>
        <fullName evidence="16">Peptidoglycan polymerase</fullName>
        <shortName evidence="16">PG polymerase</shortName>
    </alternativeName>
</protein>
<dbReference type="PANTHER" id="PTHR30474">
    <property type="entry name" value="CELL CYCLE PROTEIN"/>
    <property type="match status" value="1"/>
</dbReference>
<dbReference type="InterPro" id="IPR001182">
    <property type="entry name" value="FtsW/RodA"/>
</dbReference>
<dbReference type="PANTHER" id="PTHR30474:SF2">
    <property type="entry name" value="PEPTIDOGLYCAN GLYCOSYLTRANSFERASE FTSW-RELATED"/>
    <property type="match status" value="1"/>
</dbReference>
<keyword evidence="13 16" id="KW-0961">Cell wall biogenesis/degradation</keyword>
<dbReference type="GO" id="GO:0015648">
    <property type="term" value="F:lipid-linked peptidoglycan transporter activity"/>
    <property type="evidence" value="ECO:0007669"/>
    <property type="project" value="TreeGrafter"/>
</dbReference>
<dbReference type="Proteomes" id="UP000286806">
    <property type="component" value="Unassembled WGS sequence"/>
</dbReference>
<evidence type="ECO:0000256" key="1">
    <source>
        <dbReference type="ARBA" id="ARBA00004651"/>
    </source>
</evidence>
<keyword evidence="4 16" id="KW-0132">Cell division</keyword>
<comment type="similarity">
    <text evidence="14 16">Belongs to the SEDS family. FtsW subfamily.</text>
</comment>
<dbReference type="NCBIfam" id="TIGR02614">
    <property type="entry name" value="ftsW"/>
    <property type="match status" value="1"/>
</dbReference>
<comment type="catalytic activity">
    <reaction evidence="15 16">
        <text>[GlcNAc-(1-&gt;4)-Mur2Ac(oyl-L-Ala-gamma-D-Glu-L-Lys-D-Ala-D-Ala)](n)-di-trans,octa-cis-undecaprenyl diphosphate + beta-D-GlcNAc-(1-&gt;4)-Mur2Ac(oyl-L-Ala-gamma-D-Glu-L-Lys-D-Ala-D-Ala)-di-trans,octa-cis-undecaprenyl diphosphate = [GlcNAc-(1-&gt;4)-Mur2Ac(oyl-L-Ala-gamma-D-Glu-L-Lys-D-Ala-D-Ala)](n+1)-di-trans,octa-cis-undecaprenyl diphosphate + di-trans,octa-cis-undecaprenyl diphosphate + H(+)</text>
        <dbReference type="Rhea" id="RHEA:23708"/>
        <dbReference type="Rhea" id="RHEA-COMP:9602"/>
        <dbReference type="Rhea" id="RHEA-COMP:9603"/>
        <dbReference type="ChEBI" id="CHEBI:15378"/>
        <dbReference type="ChEBI" id="CHEBI:58405"/>
        <dbReference type="ChEBI" id="CHEBI:60033"/>
        <dbReference type="ChEBI" id="CHEBI:78435"/>
        <dbReference type="EC" id="2.4.99.28"/>
    </reaction>
</comment>
<dbReference type="EC" id="2.4.99.28" evidence="16"/>
<dbReference type="GO" id="GO:0032153">
    <property type="term" value="C:cell division site"/>
    <property type="evidence" value="ECO:0007669"/>
    <property type="project" value="UniProtKB-UniRule"/>
</dbReference>
<evidence type="ECO:0000256" key="16">
    <source>
        <dbReference type="HAMAP-Rule" id="MF_00913"/>
    </source>
</evidence>
<dbReference type="GO" id="GO:0009252">
    <property type="term" value="P:peptidoglycan biosynthetic process"/>
    <property type="evidence" value="ECO:0007669"/>
    <property type="project" value="UniProtKB-UniRule"/>
</dbReference>
<comment type="subcellular location">
    <subcellularLocation>
        <location evidence="16">Cell inner membrane</location>
        <topology evidence="16">Multi-pass membrane protein</topology>
    </subcellularLocation>
    <subcellularLocation>
        <location evidence="1">Cell membrane</location>
        <topology evidence="1">Multi-pass membrane protein</topology>
    </subcellularLocation>
    <text evidence="16">Localizes to the division septum.</text>
</comment>
<feature type="transmembrane region" description="Helical" evidence="16">
    <location>
        <begin position="353"/>
        <end position="374"/>
    </location>
</feature>
<comment type="caution">
    <text evidence="17">The sequence shown here is derived from an EMBL/GenBank/DDBJ whole genome shotgun (WGS) entry which is preliminary data.</text>
</comment>
<dbReference type="EMBL" id="BGOW01000001">
    <property type="protein sequence ID" value="GBL44322.1"/>
    <property type="molecule type" value="Genomic_DNA"/>
</dbReference>
<feature type="transmembrane region" description="Helical" evidence="16">
    <location>
        <begin position="318"/>
        <end position="341"/>
    </location>
</feature>
<evidence type="ECO:0000313" key="18">
    <source>
        <dbReference type="Proteomes" id="UP000286806"/>
    </source>
</evidence>
<dbReference type="AlphaFoldDB" id="A0A401J9I5"/>